<name>A0AAW3WAK1_CLOBE</name>
<dbReference type="Pfam" id="PF01381">
    <property type="entry name" value="HTH_3"/>
    <property type="match status" value="1"/>
</dbReference>
<reference evidence="3" key="2">
    <citation type="journal article" date="2022" name="Nat. Biotechnol.">
        <title>Carbon-negative production of acetone and isopropanol by gas fermentation at industrial pilot scale.</title>
        <authorList>
            <person name="Liew F.E."/>
            <person name="Nogle R."/>
            <person name="Abdalla T."/>
            <person name="Rasor B.J."/>
            <person name="Canter C."/>
            <person name="Jensen R.O."/>
            <person name="Wang L."/>
            <person name="Strutz J."/>
            <person name="Chirania P."/>
            <person name="De Tissera S."/>
            <person name="Mueller A.P."/>
            <person name="Ruan Z."/>
            <person name="Gao A."/>
            <person name="Tran L."/>
            <person name="Engle N.L."/>
            <person name="Bromley J.C."/>
            <person name="Daniell J."/>
            <person name="Conrado R."/>
            <person name="Tschaplinski T.J."/>
            <person name="Giannone R.J."/>
            <person name="Hettich R.L."/>
            <person name="Karim A.S."/>
            <person name="Simpson S.D."/>
            <person name="Brown S.D."/>
            <person name="Leang C."/>
            <person name="Jewett M.C."/>
            <person name="Kopke M."/>
        </authorList>
    </citation>
    <scope>NUCLEOTIDE SEQUENCE</scope>
    <source>
        <strain evidence="3">DJ015</strain>
    </source>
</reference>
<dbReference type="RefSeq" id="WP_171779850.1">
    <property type="nucleotide sequence ID" value="NZ_JABAGV010000030.1"/>
</dbReference>
<dbReference type="PROSITE" id="PS50943">
    <property type="entry name" value="HTH_CROC1"/>
    <property type="match status" value="1"/>
</dbReference>
<dbReference type="SMART" id="SM00530">
    <property type="entry name" value="HTH_XRE"/>
    <property type="match status" value="1"/>
</dbReference>
<accession>A0AAW3WAK1</accession>
<dbReference type="AlphaFoldDB" id="A0AAW3WAK1"/>
<gene>
    <name evidence="3" type="ORF">HGI39_13050</name>
</gene>
<dbReference type="PANTHER" id="PTHR46558:SF11">
    <property type="entry name" value="HTH-TYPE TRANSCRIPTIONAL REGULATOR XRE"/>
    <property type="match status" value="1"/>
</dbReference>
<comment type="caution">
    <text evidence="3">The sequence shown here is derived from an EMBL/GenBank/DDBJ whole genome shotgun (WGS) entry which is preliminary data.</text>
</comment>
<sequence>MLSDNIKKLMSVNKITAKKLAEIVGVSPTHISYILNNKREPSIELLGKIANALGVSIDEIFQDKAPKEPSSLSEISLNNEKQKQINTVAAHLEEKNLTPQKLKLLNDYIDILFNEEF</sequence>
<dbReference type="GO" id="GO:0003677">
    <property type="term" value="F:DNA binding"/>
    <property type="evidence" value="ECO:0007669"/>
    <property type="project" value="UniProtKB-KW"/>
</dbReference>
<dbReference type="SUPFAM" id="SSF47413">
    <property type="entry name" value="lambda repressor-like DNA-binding domains"/>
    <property type="match status" value="1"/>
</dbReference>
<feature type="domain" description="HTH cro/C1-type" evidence="2">
    <location>
        <begin position="6"/>
        <end position="60"/>
    </location>
</feature>
<evidence type="ECO:0000259" key="2">
    <source>
        <dbReference type="PROSITE" id="PS50943"/>
    </source>
</evidence>
<dbReference type="Proteomes" id="UP001194098">
    <property type="component" value="Unassembled WGS sequence"/>
</dbReference>
<dbReference type="CDD" id="cd00093">
    <property type="entry name" value="HTH_XRE"/>
    <property type="match status" value="1"/>
</dbReference>
<evidence type="ECO:0000313" key="4">
    <source>
        <dbReference type="Proteomes" id="UP001194098"/>
    </source>
</evidence>
<dbReference type="EMBL" id="JABAGV010000030">
    <property type="protein sequence ID" value="MBC2475622.1"/>
    <property type="molecule type" value="Genomic_DNA"/>
</dbReference>
<proteinExistence type="predicted"/>
<evidence type="ECO:0000313" key="3">
    <source>
        <dbReference type="EMBL" id="MBC2475622.1"/>
    </source>
</evidence>
<dbReference type="PANTHER" id="PTHR46558">
    <property type="entry name" value="TRACRIPTIONAL REGULATORY PROTEIN-RELATED-RELATED"/>
    <property type="match status" value="1"/>
</dbReference>
<dbReference type="InterPro" id="IPR001387">
    <property type="entry name" value="Cro/C1-type_HTH"/>
</dbReference>
<reference evidence="3" key="1">
    <citation type="submission" date="2020-04" db="EMBL/GenBank/DDBJ databases">
        <authorList>
            <person name="Brown S."/>
        </authorList>
    </citation>
    <scope>NUCLEOTIDE SEQUENCE</scope>
    <source>
        <strain evidence="3">DJ015</strain>
    </source>
</reference>
<evidence type="ECO:0000256" key="1">
    <source>
        <dbReference type="ARBA" id="ARBA00023125"/>
    </source>
</evidence>
<organism evidence="3 4">
    <name type="scientific">Clostridium beijerinckii</name>
    <name type="common">Clostridium MP</name>
    <dbReference type="NCBI Taxonomy" id="1520"/>
    <lineage>
        <taxon>Bacteria</taxon>
        <taxon>Bacillati</taxon>
        <taxon>Bacillota</taxon>
        <taxon>Clostridia</taxon>
        <taxon>Eubacteriales</taxon>
        <taxon>Clostridiaceae</taxon>
        <taxon>Clostridium</taxon>
    </lineage>
</organism>
<dbReference type="Gene3D" id="1.10.260.40">
    <property type="entry name" value="lambda repressor-like DNA-binding domains"/>
    <property type="match status" value="1"/>
</dbReference>
<dbReference type="InterPro" id="IPR010982">
    <property type="entry name" value="Lambda_DNA-bd_dom_sf"/>
</dbReference>
<protein>
    <submittedName>
        <fullName evidence="3">Helix-turn-helix transcriptional regulator</fullName>
    </submittedName>
</protein>
<keyword evidence="1" id="KW-0238">DNA-binding</keyword>